<feature type="region of interest" description="Disordered" evidence="1">
    <location>
        <begin position="58"/>
        <end position="188"/>
    </location>
</feature>
<accession>A0A4R9JZS7</accession>
<feature type="compositionally biased region" description="Polar residues" evidence="1">
    <location>
        <begin position="97"/>
        <end position="109"/>
    </location>
</feature>
<feature type="transmembrane region" description="Helical" evidence="2">
    <location>
        <begin position="7"/>
        <end position="29"/>
    </location>
</feature>
<keyword evidence="2" id="KW-0812">Transmembrane</keyword>
<reference evidence="3" key="1">
    <citation type="journal article" date="2019" name="PLoS Negl. Trop. Dis.">
        <title>Revisiting the worldwide diversity of Leptospira species in the environment.</title>
        <authorList>
            <person name="Vincent A.T."/>
            <person name="Schiettekatte O."/>
            <person name="Bourhy P."/>
            <person name="Veyrier F.J."/>
            <person name="Picardeau M."/>
        </authorList>
    </citation>
    <scope>NUCLEOTIDE SEQUENCE [LARGE SCALE GENOMIC DNA]</scope>
    <source>
        <strain evidence="3">201702476</strain>
    </source>
</reference>
<evidence type="ECO:0000313" key="4">
    <source>
        <dbReference type="Proteomes" id="UP000297693"/>
    </source>
</evidence>
<feature type="compositionally biased region" description="Basic and acidic residues" evidence="1">
    <location>
        <begin position="64"/>
        <end position="81"/>
    </location>
</feature>
<comment type="caution">
    <text evidence="3">The sequence shown here is derived from an EMBL/GenBank/DDBJ whole genome shotgun (WGS) entry which is preliminary data.</text>
</comment>
<keyword evidence="2" id="KW-1133">Transmembrane helix</keyword>
<dbReference type="RefSeq" id="WP_135624263.1">
    <property type="nucleotide sequence ID" value="NZ_RQGD01000034.1"/>
</dbReference>
<organism evidence="3 4">
    <name type="scientific">Leptospira ognonensis</name>
    <dbReference type="NCBI Taxonomy" id="2484945"/>
    <lineage>
        <taxon>Bacteria</taxon>
        <taxon>Pseudomonadati</taxon>
        <taxon>Spirochaetota</taxon>
        <taxon>Spirochaetia</taxon>
        <taxon>Leptospirales</taxon>
        <taxon>Leptospiraceae</taxon>
        <taxon>Leptospira</taxon>
    </lineage>
</organism>
<sequence length="242" mass="27582">MARQDNVKIITTALLVVLLLSSFIFGFVYRNEIYLKFQSISKSNNQFPEERIIEKEPAWTPPTDKTKVDEMSEVTTKKTDLAEIPSLDEMEDDFKKPSTSISVTQPSTLKKNKKSETSDMATKPEMESETKPSLNEKINKVEETISQPKSELPNPRTVTKPRQAKKYISSKKPPSSQQKVAISSFQKKKVSKVTSVTTPNGNLAERMKSMESKFILQNKKNDERFTEIEKRIEKLEKSLGTN</sequence>
<dbReference type="OrthoDB" id="345658at2"/>
<feature type="compositionally biased region" description="Low complexity" evidence="1">
    <location>
        <begin position="170"/>
        <end position="179"/>
    </location>
</feature>
<name>A0A4R9JZS7_9LEPT</name>
<evidence type="ECO:0000256" key="2">
    <source>
        <dbReference type="SAM" id="Phobius"/>
    </source>
</evidence>
<protein>
    <submittedName>
        <fullName evidence="3">Uncharacterized protein</fullName>
    </submittedName>
</protein>
<dbReference type="AlphaFoldDB" id="A0A4R9JZS7"/>
<evidence type="ECO:0000256" key="1">
    <source>
        <dbReference type="SAM" id="MobiDB-lite"/>
    </source>
</evidence>
<feature type="compositionally biased region" description="Basic and acidic residues" evidence="1">
    <location>
        <begin position="114"/>
        <end position="130"/>
    </location>
</feature>
<dbReference type="Proteomes" id="UP000297693">
    <property type="component" value="Unassembled WGS sequence"/>
</dbReference>
<dbReference type="EMBL" id="RQGD01000034">
    <property type="protein sequence ID" value="TGL58244.1"/>
    <property type="molecule type" value="Genomic_DNA"/>
</dbReference>
<proteinExistence type="predicted"/>
<evidence type="ECO:0000313" key="3">
    <source>
        <dbReference type="EMBL" id="TGL58244.1"/>
    </source>
</evidence>
<gene>
    <name evidence="3" type="ORF">EHQ58_12790</name>
</gene>
<keyword evidence="4" id="KW-1185">Reference proteome</keyword>
<keyword evidence="2" id="KW-0472">Membrane</keyword>